<evidence type="ECO:0000313" key="4">
    <source>
        <dbReference type="Proteomes" id="UP000255334"/>
    </source>
</evidence>
<comment type="similarity">
    <text evidence="2">Belongs to the 2H phosphoesterase superfamily. ThpR family.</text>
</comment>
<dbReference type="AlphaFoldDB" id="A0A370WW29"/>
<gene>
    <name evidence="3" type="primary">thpR</name>
    <name evidence="3" type="ORF">DWU99_19625</name>
</gene>
<accession>A0A370WW29</accession>
<dbReference type="InterPro" id="IPR009097">
    <property type="entry name" value="Cyclic_Pdiesterase"/>
</dbReference>
<evidence type="ECO:0000256" key="2">
    <source>
        <dbReference type="HAMAP-Rule" id="MF_01940"/>
    </source>
</evidence>
<dbReference type="OrthoDB" id="7061261at2"/>
<keyword evidence="1 2" id="KW-0378">Hydrolase</keyword>
<dbReference type="SUPFAM" id="SSF55144">
    <property type="entry name" value="LigT-like"/>
    <property type="match status" value="1"/>
</dbReference>
<dbReference type="Proteomes" id="UP000255334">
    <property type="component" value="Unassembled WGS sequence"/>
</dbReference>
<feature type="active site" description="Proton acceptor" evidence="2">
    <location>
        <position position="155"/>
    </location>
</feature>
<sequence>MPAGITQSKASQLGLFGQPPVTLAETHRLFFALMPDEATRHAIGRAAVLIQEQYPELRARWVKSERYHATLNFLGDYPQLPEDVVEKARAAAKQLCAVSFLWSLDYATSFRGREPPCVLRGTFVPDAMLVLWRDLNSALAHVGLHRHIERQFTPHVTLAYGRRELPQAAPVVPIAWQIESVALIHNVVGKGHYEQLGRWPLLNPTR</sequence>
<comment type="catalytic activity">
    <reaction evidence="2">
        <text>a 3'-end 2',3'-cyclophospho-ribonucleotide-RNA + H2O = a 3'-end 2'-phospho-ribonucleotide-RNA + H(+)</text>
        <dbReference type="Rhea" id="RHEA:11828"/>
        <dbReference type="Rhea" id="RHEA-COMP:10464"/>
        <dbReference type="Rhea" id="RHEA-COMP:17353"/>
        <dbReference type="ChEBI" id="CHEBI:15377"/>
        <dbReference type="ChEBI" id="CHEBI:15378"/>
        <dbReference type="ChEBI" id="CHEBI:83064"/>
        <dbReference type="ChEBI" id="CHEBI:173113"/>
        <dbReference type="EC" id="3.1.4.58"/>
    </reaction>
</comment>
<feature type="short sequence motif" description="HXTX 1" evidence="2">
    <location>
        <begin position="68"/>
        <end position="71"/>
    </location>
</feature>
<dbReference type="EMBL" id="QRBF01000010">
    <property type="protein sequence ID" value="RDS80334.1"/>
    <property type="molecule type" value="Genomic_DNA"/>
</dbReference>
<organism evidence="3 4">
    <name type="scientific">Dyella psychrodurans</name>
    <dbReference type="NCBI Taxonomy" id="1927960"/>
    <lineage>
        <taxon>Bacteria</taxon>
        <taxon>Pseudomonadati</taxon>
        <taxon>Pseudomonadota</taxon>
        <taxon>Gammaproteobacteria</taxon>
        <taxon>Lysobacterales</taxon>
        <taxon>Rhodanobacteraceae</taxon>
        <taxon>Dyella</taxon>
    </lineage>
</organism>
<evidence type="ECO:0000256" key="1">
    <source>
        <dbReference type="ARBA" id="ARBA00022801"/>
    </source>
</evidence>
<name>A0A370WW29_9GAMM</name>
<dbReference type="GO" id="GO:0008664">
    <property type="term" value="F:RNA 2',3'-cyclic 3'-phosphodiesterase activity"/>
    <property type="evidence" value="ECO:0007669"/>
    <property type="project" value="UniProtKB-EC"/>
</dbReference>
<proteinExistence type="inferred from homology"/>
<dbReference type="RefSeq" id="WP_115479789.1">
    <property type="nucleotide sequence ID" value="NZ_QRBF01000010.1"/>
</dbReference>
<evidence type="ECO:0000313" key="3">
    <source>
        <dbReference type="EMBL" id="RDS80334.1"/>
    </source>
</evidence>
<keyword evidence="4" id="KW-1185">Reference proteome</keyword>
<dbReference type="NCBIfam" id="TIGR02258">
    <property type="entry name" value="2_5_ligase"/>
    <property type="match status" value="1"/>
</dbReference>
<feature type="active site" description="Proton donor" evidence="2">
    <location>
        <position position="68"/>
    </location>
</feature>
<dbReference type="HAMAP" id="MF_01940">
    <property type="entry name" value="RNA_CPDase"/>
    <property type="match status" value="1"/>
</dbReference>
<dbReference type="PANTHER" id="PTHR35561">
    <property type="entry name" value="RNA 2',3'-CYCLIC PHOSPHODIESTERASE"/>
    <property type="match status" value="1"/>
</dbReference>
<dbReference type="EC" id="3.1.4.58" evidence="2"/>
<reference evidence="3 4" key="1">
    <citation type="submission" date="2018-07" db="EMBL/GenBank/DDBJ databases">
        <title>Dyella monticola sp. nov. and Dyella psychrodurans sp. nov. isolated from monsoon evergreen broad-leaved forest soil of Dinghu Mountain, China.</title>
        <authorList>
            <person name="Gao Z."/>
            <person name="Qiu L."/>
        </authorList>
    </citation>
    <scope>NUCLEOTIDE SEQUENCE [LARGE SCALE GENOMIC DNA]</scope>
    <source>
        <strain evidence="3 4">4MSK11</strain>
    </source>
</reference>
<dbReference type="InterPro" id="IPR004175">
    <property type="entry name" value="RNA_CPDase"/>
</dbReference>
<dbReference type="Gene3D" id="3.90.1140.10">
    <property type="entry name" value="Cyclic phosphodiesterase"/>
    <property type="match status" value="1"/>
</dbReference>
<dbReference type="GO" id="GO:0004113">
    <property type="term" value="F:2',3'-cyclic-nucleotide 3'-phosphodiesterase activity"/>
    <property type="evidence" value="ECO:0007669"/>
    <property type="project" value="InterPro"/>
</dbReference>
<dbReference type="PANTHER" id="PTHR35561:SF1">
    <property type="entry name" value="RNA 2',3'-CYCLIC PHOSPHODIESTERASE"/>
    <property type="match status" value="1"/>
</dbReference>
<protein>
    <recommendedName>
        <fullName evidence="2">RNA 2',3'-cyclic phosphodiesterase</fullName>
        <shortName evidence="2">RNA 2',3'-CPDase</shortName>
        <ecNumber evidence="2">3.1.4.58</ecNumber>
    </recommendedName>
</protein>
<comment type="function">
    <text evidence="2">Hydrolyzes RNA 2',3'-cyclic phosphodiester to an RNA 2'-phosphomonoester.</text>
</comment>
<feature type="short sequence motif" description="HXTX 2" evidence="2">
    <location>
        <begin position="155"/>
        <end position="158"/>
    </location>
</feature>
<comment type="caution">
    <text evidence="3">The sequence shown here is derived from an EMBL/GenBank/DDBJ whole genome shotgun (WGS) entry which is preliminary data.</text>
</comment>
<dbReference type="Pfam" id="PF13563">
    <property type="entry name" value="2_5_RNA_ligase2"/>
    <property type="match status" value="1"/>
</dbReference>